<gene>
    <name evidence="18" type="ORF">EV187_1261</name>
</gene>
<evidence type="ECO:0000259" key="17">
    <source>
        <dbReference type="Pfam" id="PF17900"/>
    </source>
</evidence>
<evidence type="ECO:0000256" key="1">
    <source>
        <dbReference type="ARBA" id="ARBA00000098"/>
    </source>
</evidence>
<dbReference type="Pfam" id="PF01433">
    <property type="entry name" value="Peptidase_M1"/>
    <property type="match status" value="1"/>
</dbReference>
<evidence type="ECO:0000256" key="5">
    <source>
        <dbReference type="ARBA" id="ARBA00015611"/>
    </source>
</evidence>
<feature type="active site" description="Proton donor" evidence="14">
    <location>
        <position position="370"/>
    </location>
</feature>
<feature type="binding site" evidence="15">
    <location>
        <position position="294"/>
    </location>
    <ligand>
        <name>Zn(2+)</name>
        <dbReference type="ChEBI" id="CHEBI:29105"/>
        <note>catalytic</note>
    </ligand>
</feature>
<dbReference type="PANTHER" id="PTHR45726:SF3">
    <property type="entry name" value="LEUKOTRIENE A-4 HYDROLASE"/>
    <property type="match status" value="1"/>
</dbReference>
<evidence type="ECO:0000256" key="11">
    <source>
        <dbReference type="ARBA" id="ARBA00023049"/>
    </source>
</evidence>
<feature type="domain" description="Peptidase M1 membrane alanine aminopeptidase" evidence="16">
    <location>
        <begin position="239"/>
        <end position="429"/>
    </location>
</feature>
<keyword evidence="19" id="KW-1185">Reference proteome</keyword>
<dbReference type="Gene3D" id="2.60.40.1730">
    <property type="entry name" value="tricorn interacting facor f3 domain"/>
    <property type="match status" value="1"/>
</dbReference>
<dbReference type="InterPro" id="IPR045357">
    <property type="entry name" value="Aminopeptidase_N-like_N"/>
</dbReference>
<dbReference type="GO" id="GO:0008237">
    <property type="term" value="F:metallopeptidase activity"/>
    <property type="evidence" value="ECO:0007669"/>
    <property type="project" value="UniProtKB-KW"/>
</dbReference>
<evidence type="ECO:0000256" key="4">
    <source>
        <dbReference type="ARBA" id="ARBA00012564"/>
    </source>
</evidence>
<keyword evidence="8 15" id="KW-0479">Metal-binding</keyword>
<evidence type="ECO:0000256" key="7">
    <source>
        <dbReference type="ARBA" id="ARBA00022670"/>
    </source>
</evidence>
<feature type="domain" description="Aminopeptidase N-like N-terminal" evidence="17">
    <location>
        <begin position="136"/>
        <end position="198"/>
    </location>
</feature>
<dbReference type="Pfam" id="PF17900">
    <property type="entry name" value="Peptidase_M1_N"/>
    <property type="match status" value="1"/>
</dbReference>
<evidence type="ECO:0000256" key="13">
    <source>
        <dbReference type="ARBA" id="ARBA00031533"/>
    </source>
</evidence>
<comment type="caution">
    <text evidence="18">The sequence shown here is derived from an EMBL/GenBank/DDBJ whole genome shotgun (WGS) entry which is preliminary data.</text>
</comment>
<reference evidence="18 19" key="1">
    <citation type="submission" date="2019-02" db="EMBL/GenBank/DDBJ databases">
        <title>Genomic Encyclopedia of Type Strains, Phase IV (KMG-IV): sequencing the most valuable type-strain genomes for metagenomic binning, comparative biology and taxonomic classification.</title>
        <authorList>
            <person name="Goeker M."/>
        </authorList>
    </citation>
    <scope>NUCLEOTIDE SEQUENCE [LARGE SCALE GENOMIC DNA]</scope>
    <source>
        <strain evidence="18 19">DSM 43045</strain>
    </source>
</reference>
<name>A0A4Q7MMB9_9MICO</name>
<evidence type="ECO:0000313" key="18">
    <source>
        <dbReference type="EMBL" id="RZS68823.1"/>
    </source>
</evidence>
<dbReference type="CDD" id="cd09603">
    <property type="entry name" value="M1_APN_like"/>
    <property type="match status" value="1"/>
</dbReference>
<evidence type="ECO:0000256" key="6">
    <source>
        <dbReference type="ARBA" id="ARBA00022490"/>
    </source>
</evidence>
<organism evidence="18 19">
    <name type="scientific">Agromyces ramosus</name>
    <dbReference type="NCBI Taxonomy" id="33879"/>
    <lineage>
        <taxon>Bacteria</taxon>
        <taxon>Bacillati</taxon>
        <taxon>Actinomycetota</taxon>
        <taxon>Actinomycetes</taxon>
        <taxon>Micrococcales</taxon>
        <taxon>Microbacteriaceae</taxon>
        <taxon>Agromyces</taxon>
    </lineage>
</organism>
<evidence type="ECO:0000256" key="15">
    <source>
        <dbReference type="PIRSR" id="PIRSR634015-3"/>
    </source>
</evidence>
<sequence length="453" mass="50227">MEASEIGVDTAGDAYLPQSGNGGYRTVSIVLSLRYRIARNRLDGSAELLLRANQRLARFSLDLVGLSASVVRVEGRRAEFRQVQGKLRITPERPVEPGAEFLVVVEYGGAPKPRRTRSWGAIGWEELDDGVLVASQPSGAPTWFPCNDHPFDKASYRIRFETDAAYTVVANGELEDHRVISGQGVWVYDQREPTASYLVMLQVGRYAKRTLPFDGAEGAVYFPKSLERRVNADFGPLPRMLEVFASAFGPYPFERYAVVVTPDELEIPLEAQGLAVFGANHIDGHGGEERLIAHELAHQWFGNSVGLARWQDIWLNEGFCCYAEWLWSDASGAASADQLAREHHARLARLPEDLLIGDPGPSSMFDDRLYKRGALTLHGLRLLLGDDDFFGALRAWTTTHRHATATTADFIDLVATRTGHHVGTFFEAWLYRPELPPLPPPVAVSAAPGRPRH</sequence>
<dbReference type="InterPro" id="IPR042097">
    <property type="entry name" value="Aminopeptidase_N-like_N_sf"/>
</dbReference>
<protein>
    <recommendedName>
        <fullName evidence="5">Aminopeptidase N</fullName>
        <ecNumber evidence="4">3.4.11.2</ecNumber>
    </recommendedName>
    <alternativeName>
        <fullName evidence="12">Alanine aminopeptidase</fullName>
    </alternativeName>
    <alternativeName>
        <fullName evidence="13">Lysyl aminopeptidase</fullName>
    </alternativeName>
</protein>
<dbReference type="GO" id="GO:0006508">
    <property type="term" value="P:proteolysis"/>
    <property type="evidence" value="ECO:0007669"/>
    <property type="project" value="UniProtKB-KW"/>
</dbReference>
<keyword evidence="7" id="KW-0645">Protease</keyword>
<evidence type="ECO:0000256" key="2">
    <source>
        <dbReference type="ARBA" id="ARBA00004496"/>
    </source>
</evidence>
<keyword evidence="6" id="KW-0963">Cytoplasm</keyword>
<dbReference type="AlphaFoldDB" id="A0A4Q7MMB9"/>
<keyword evidence="9" id="KW-0378">Hydrolase</keyword>
<keyword evidence="18" id="KW-0031">Aminopeptidase</keyword>
<dbReference type="Gene3D" id="1.10.390.10">
    <property type="entry name" value="Neutral Protease Domain 2"/>
    <property type="match status" value="1"/>
</dbReference>
<dbReference type="InterPro" id="IPR027268">
    <property type="entry name" value="Peptidase_M4/M1_CTD_sf"/>
</dbReference>
<comment type="catalytic activity">
    <reaction evidence="1">
        <text>Release of an N-terminal amino acid, Xaa-|-Yaa- from a peptide, amide or arylamide. Xaa is preferably Ala, but may be most amino acids including Pro (slow action). When a terminal hydrophobic residue is followed by a prolyl residue, the two may be released as an intact Xaa-Pro dipeptide.</text>
        <dbReference type="EC" id="3.4.11.2"/>
    </reaction>
</comment>
<dbReference type="EMBL" id="SGWY01000001">
    <property type="protein sequence ID" value="RZS68823.1"/>
    <property type="molecule type" value="Genomic_DNA"/>
</dbReference>
<dbReference type="PANTHER" id="PTHR45726">
    <property type="entry name" value="LEUKOTRIENE A-4 HYDROLASE"/>
    <property type="match status" value="1"/>
</dbReference>
<evidence type="ECO:0000256" key="9">
    <source>
        <dbReference type="ARBA" id="ARBA00022801"/>
    </source>
</evidence>
<comment type="cofactor">
    <cofactor evidence="15">
        <name>Zn(2+)</name>
        <dbReference type="ChEBI" id="CHEBI:29105"/>
    </cofactor>
    <text evidence="15">Binds 1 zinc ion per subunit.</text>
</comment>
<dbReference type="SUPFAM" id="SSF55486">
    <property type="entry name" value="Metalloproteases ('zincins'), catalytic domain"/>
    <property type="match status" value="1"/>
</dbReference>
<keyword evidence="11" id="KW-0482">Metalloprotease</keyword>
<keyword evidence="10 15" id="KW-0862">Zinc</keyword>
<evidence type="ECO:0000256" key="14">
    <source>
        <dbReference type="PIRSR" id="PIRSR634015-1"/>
    </source>
</evidence>
<dbReference type="SUPFAM" id="SSF63737">
    <property type="entry name" value="Leukotriene A4 hydrolase N-terminal domain"/>
    <property type="match status" value="1"/>
</dbReference>
<dbReference type="GO" id="GO:0005737">
    <property type="term" value="C:cytoplasm"/>
    <property type="evidence" value="ECO:0007669"/>
    <property type="project" value="UniProtKB-SubCell"/>
</dbReference>
<dbReference type="InterPro" id="IPR034015">
    <property type="entry name" value="M1_LTA4H"/>
</dbReference>
<feature type="binding site" evidence="15">
    <location>
        <position position="317"/>
    </location>
    <ligand>
        <name>Zn(2+)</name>
        <dbReference type="ChEBI" id="CHEBI:29105"/>
        <note>catalytic</note>
    </ligand>
</feature>
<evidence type="ECO:0000256" key="8">
    <source>
        <dbReference type="ARBA" id="ARBA00022723"/>
    </source>
</evidence>
<dbReference type="OrthoDB" id="100605at2"/>
<comment type="subcellular location">
    <subcellularLocation>
        <location evidence="2">Cytoplasm</location>
    </subcellularLocation>
</comment>
<dbReference type="PRINTS" id="PR00756">
    <property type="entry name" value="ALADIPTASE"/>
</dbReference>
<dbReference type="GO" id="GO:0008270">
    <property type="term" value="F:zinc ion binding"/>
    <property type="evidence" value="ECO:0007669"/>
    <property type="project" value="InterPro"/>
</dbReference>
<evidence type="ECO:0000313" key="19">
    <source>
        <dbReference type="Proteomes" id="UP000293289"/>
    </source>
</evidence>
<dbReference type="Proteomes" id="UP000293289">
    <property type="component" value="Unassembled WGS sequence"/>
</dbReference>
<feature type="binding site" evidence="15">
    <location>
        <position position="298"/>
    </location>
    <ligand>
        <name>Zn(2+)</name>
        <dbReference type="ChEBI" id="CHEBI:29105"/>
        <note>catalytic</note>
    </ligand>
</feature>
<dbReference type="GO" id="GO:0016285">
    <property type="term" value="F:alanyl aminopeptidase activity"/>
    <property type="evidence" value="ECO:0007669"/>
    <property type="project" value="UniProtKB-EC"/>
</dbReference>
<comment type="similarity">
    <text evidence="3">Belongs to the peptidase M1 family.</text>
</comment>
<feature type="active site" description="Proton acceptor" evidence="14">
    <location>
        <position position="295"/>
    </location>
</feature>
<dbReference type="InterPro" id="IPR014782">
    <property type="entry name" value="Peptidase_M1_dom"/>
</dbReference>
<evidence type="ECO:0000259" key="16">
    <source>
        <dbReference type="Pfam" id="PF01433"/>
    </source>
</evidence>
<evidence type="ECO:0000256" key="12">
    <source>
        <dbReference type="ARBA" id="ARBA00029811"/>
    </source>
</evidence>
<evidence type="ECO:0000256" key="3">
    <source>
        <dbReference type="ARBA" id="ARBA00010136"/>
    </source>
</evidence>
<evidence type="ECO:0000256" key="10">
    <source>
        <dbReference type="ARBA" id="ARBA00022833"/>
    </source>
</evidence>
<dbReference type="RefSeq" id="WP_130352090.1">
    <property type="nucleotide sequence ID" value="NZ_SGWY01000001.1"/>
</dbReference>
<proteinExistence type="inferred from homology"/>
<accession>A0A4Q7MMB9</accession>
<dbReference type="InterPro" id="IPR001930">
    <property type="entry name" value="Peptidase_M1"/>
</dbReference>
<dbReference type="EC" id="3.4.11.2" evidence="4"/>